<evidence type="ECO:0000313" key="2">
    <source>
        <dbReference type="Proteomes" id="UP001601992"/>
    </source>
</evidence>
<dbReference type="EMBL" id="JBIAQY010000011">
    <property type="protein sequence ID" value="MFF3571964.1"/>
    <property type="molecule type" value="Genomic_DNA"/>
</dbReference>
<keyword evidence="2" id="KW-1185">Reference proteome</keyword>
<accession>A0ABW6S8C8</accession>
<organism evidence="1 2">
    <name type="scientific">Nocardia jiangxiensis</name>
    <dbReference type="NCBI Taxonomy" id="282685"/>
    <lineage>
        <taxon>Bacteria</taxon>
        <taxon>Bacillati</taxon>
        <taxon>Actinomycetota</taxon>
        <taxon>Actinomycetes</taxon>
        <taxon>Mycobacteriales</taxon>
        <taxon>Nocardiaceae</taxon>
        <taxon>Nocardia</taxon>
    </lineage>
</organism>
<dbReference type="Proteomes" id="UP001601992">
    <property type="component" value="Unassembled WGS sequence"/>
</dbReference>
<gene>
    <name evidence="1" type="ORF">ACFYXQ_29705</name>
</gene>
<evidence type="ECO:0000313" key="1">
    <source>
        <dbReference type="EMBL" id="MFF3571964.1"/>
    </source>
</evidence>
<comment type="caution">
    <text evidence="1">The sequence shown here is derived from an EMBL/GenBank/DDBJ whole genome shotgun (WGS) entry which is preliminary data.</text>
</comment>
<dbReference type="InterPro" id="IPR036663">
    <property type="entry name" value="Fumarylacetoacetase_C_sf"/>
</dbReference>
<proteinExistence type="predicted"/>
<name>A0ABW6S8C8_9NOCA</name>
<protein>
    <submittedName>
        <fullName evidence="1">Uncharacterized protein</fullName>
    </submittedName>
</protein>
<reference evidence="1 2" key="1">
    <citation type="submission" date="2024-10" db="EMBL/GenBank/DDBJ databases">
        <title>The Natural Products Discovery Center: Release of the First 8490 Sequenced Strains for Exploring Actinobacteria Biosynthetic Diversity.</title>
        <authorList>
            <person name="Kalkreuter E."/>
            <person name="Kautsar S.A."/>
            <person name="Yang D."/>
            <person name="Bader C.D."/>
            <person name="Teijaro C.N."/>
            <person name="Fluegel L."/>
            <person name="Davis C.M."/>
            <person name="Simpson J.R."/>
            <person name="Lauterbach L."/>
            <person name="Steele A.D."/>
            <person name="Gui C."/>
            <person name="Meng S."/>
            <person name="Li G."/>
            <person name="Viehrig K."/>
            <person name="Ye F."/>
            <person name="Su P."/>
            <person name="Kiefer A.F."/>
            <person name="Nichols A."/>
            <person name="Cepeda A.J."/>
            <person name="Yan W."/>
            <person name="Fan B."/>
            <person name="Jiang Y."/>
            <person name="Adhikari A."/>
            <person name="Zheng C.-J."/>
            <person name="Schuster L."/>
            <person name="Cowan T.M."/>
            <person name="Smanski M.J."/>
            <person name="Chevrette M.G."/>
            <person name="De Carvalho L.P.S."/>
            <person name="Shen B."/>
        </authorList>
    </citation>
    <scope>NUCLEOTIDE SEQUENCE [LARGE SCALE GENOMIC DNA]</scope>
    <source>
        <strain evidence="1 2">NPDC002593</strain>
    </source>
</reference>
<dbReference type="RefSeq" id="WP_387405659.1">
    <property type="nucleotide sequence ID" value="NZ_JBIAQY010000011.1"/>
</dbReference>
<dbReference type="Gene3D" id="3.90.850.10">
    <property type="entry name" value="Fumarylacetoacetase-like, C-terminal domain"/>
    <property type="match status" value="1"/>
</dbReference>
<sequence>MTVTSGSISAIDAATDRLTRARAAMEPAAPVREFLGESDLDAAYEMQRRVIGNEVGRGARVVGAGSEQ</sequence>